<evidence type="ECO:0000313" key="2">
    <source>
        <dbReference type="EMBL" id="KAJ8980016.1"/>
    </source>
</evidence>
<comment type="caution">
    <text evidence="2">The sequence shown here is derived from an EMBL/GenBank/DDBJ whole genome shotgun (WGS) entry which is preliminary data.</text>
</comment>
<protein>
    <submittedName>
        <fullName evidence="2">Uncharacterized protein</fullName>
    </submittedName>
</protein>
<organism evidence="2 3">
    <name type="scientific">Molorchus minor</name>
    <dbReference type="NCBI Taxonomy" id="1323400"/>
    <lineage>
        <taxon>Eukaryota</taxon>
        <taxon>Metazoa</taxon>
        <taxon>Ecdysozoa</taxon>
        <taxon>Arthropoda</taxon>
        <taxon>Hexapoda</taxon>
        <taxon>Insecta</taxon>
        <taxon>Pterygota</taxon>
        <taxon>Neoptera</taxon>
        <taxon>Endopterygota</taxon>
        <taxon>Coleoptera</taxon>
        <taxon>Polyphaga</taxon>
        <taxon>Cucujiformia</taxon>
        <taxon>Chrysomeloidea</taxon>
        <taxon>Cerambycidae</taxon>
        <taxon>Lamiinae</taxon>
        <taxon>Monochamini</taxon>
        <taxon>Molorchus</taxon>
    </lineage>
</organism>
<keyword evidence="1" id="KW-0472">Membrane</keyword>
<dbReference type="Proteomes" id="UP001162164">
    <property type="component" value="Unassembled WGS sequence"/>
</dbReference>
<reference evidence="2" key="1">
    <citation type="journal article" date="2023" name="Insect Mol. Biol.">
        <title>Genome sequencing provides insights into the evolution of gene families encoding plant cell wall-degrading enzymes in longhorned beetles.</title>
        <authorList>
            <person name="Shin N.R."/>
            <person name="Okamura Y."/>
            <person name="Kirsch R."/>
            <person name="Pauchet Y."/>
        </authorList>
    </citation>
    <scope>NUCLEOTIDE SEQUENCE</scope>
    <source>
        <strain evidence="2">MMC_N1</strain>
    </source>
</reference>
<gene>
    <name evidence="2" type="ORF">NQ317_016472</name>
</gene>
<keyword evidence="1" id="KW-0812">Transmembrane</keyword>
<evidence type="ECO:0000256" key="1">
    <source>
        <dbReference type="SAM" id="Phobius"/>
    </source>
</evidence>
<evidence type="ECO:0000313" key="3">
    <source>
        <dbReference type="Proteomes" id="UP001162164"/>
    </source>
</evidence>
<dbReference type="EMBL" id="JAPWTJ010000296">
    <property type="protein sequence ID" value="KAJ8980016.1"/>
    <property type="molecule type" value="Genomic_DNA"/>
</dbReference>
<accession>A0ABQ9JP27</accession>
<proteinExistence type="predicted"/>
<sequence>MDTDMQYLNQREGITIKRVEWLYGVSVLHCVVIGYLYSYFTRCHHDVNSNDIGNSKGQYGRIIKERGSLECLRRNVLIGIFERFLKYYELDGNTNLFVISICAEISIFIENPLTKEKKFHGFHYLGTIADKQEVHSVEQPRTHQYLKIIKLRIRIYVNVQTIPGGNQTERASLGTVQIETLKVANKRKKYLAPDTKTIKMYYYGLAAETGGDNEDDDLTSIEDKSATCSNILSDIFCLFLMEDSTYPSTTLDDFHPPCLLRTSIVPPESANKDVDKSVIKIIHILKVFNSKLGREAKTSIYQGKYWKRHKVLFHNFPPKKSSRQYECAYNKFKGLCGLKKIQKVVLLAYFEHNINNINPSTLWSVHSMLKSTLNAKENENIRKFTILIP</sequence>
<feature type="transmembrane region" description="Helical" evidence="1">
    <location>
        <begin position="21"/>
        <end position="40"/>
    </location>
</feature>
<name>A0ABQ9JP27_9CUCU</name>
<keyword evidence="3" id="KW-1185">Reference proteome</keyword>
<keyword evidence="1" id="KW-1133">Transmembrane helix</keyword>